<sequence length="90" mass="10320">MYPSVFSCLGVMYGDLVAMSTMSIDYIDASLRSHARKRRFSYVFLSPIALSVDINITFTNQRYKSESSYQYKQTGKIRNPNQQLMISSSN</sequence>
<reference evidence="1" key="1">
    <citation type="submission" date="2015-07" db="EMBL/GenBank/DDBJ databases">
        <title>MeaNS - Measles Nucleotide Surveillance Program.</title>
        <authorList>
            <person name="Tran T."/>
            <person name="Druce J."/>
        </authorList>
    </citation>
    <scope>NUCLEOTIDE SEQUENCE</scope>
    <source>
        <strain evidence="1">UCB-OBI-ISO-001</strain>
        <tissue evidence="1">Gonad</tissue>
    </source>
</reference>
<accession>A0A0L8H4W6</accession>
<dbReference type="EMBL" id="KQ419368">
    <property type="protein sequence ID" value="KOF83825.1"/>
    <property type="molecule type" value="Genomic_DNA"/>
</dbReference>
<name>A0A0L8H4W6_OCTBM</name>
<protein>
    <submittedName>
        <fullName evidence="1">Uncharacterized protein</fullName>
    </submittedName>
</protein>
<proteinExistence type="predicted"/>
<gene>
    <name evidence="1" type="ORF">OCBIM_22023204mg</name>
</gene>
<dbReference type="AlphaFoldDB" id="A0A0L8H4W6"/>
<organism evidence="1">
    <name type="scientific">Octopus bimaculoides</name>
    <name type="common">California two-spotted octopus</name>
    <dbReference type="NCBI Taxonomy" id="37653"/>
    <lineage>
        <taxon>Eukaryota</taxon>
        <taxon>Metazoa</taxon>
        <taxon>Spiralia</taxon>
        <taxon>Lophotrochozoa</taxon>
        <taxon>Mollusca</taxon>
        <taxon>Cephalopoda</taxon>
        <taxon>Coleoidea</taxon>
        <taxon>Octopodiformes</taxon>
        <taxon>Octopoda</taxon>
        <taxon>Incirrata</taxon>
        <taxon>Octopodidae</taxon>
        <taxon>Octopus</taxon>
    </lineage>
</organism>
<evidence type="ECO:0000313" key="1">
    <source>
        <dbReference type="EMBL" id="KOF83825.1"/>
    </source>
</evidence>